<organism evidence="1 2">
    <name type="scientific">Brevibacillus choshinensis</name>
    <dbReference type="NCBI Taxonomy" id="54911"/>
    <lineage>
        <taxon>Bacteria</taxon>
        <taxon>Bacillati</taxon>
        <taxon>Bacillota</taxon>
        <taxon>Bacilli</taxon>
        <taxon>Bacillales</taxon>
        <taxon>Paenibacillaceae</taxon>
        <taxon>Brevibacillus</taxon>
    </lineage>
</organism>
<gene>
    <name evidence="1" type="ORF">JNE38_20025</name>
</gene>
<evidence type="ECO:0000313" key="1">
    <source>
        <dbReference type="EMBL" id="QRG70692.1"/>
    </source>
</evidence>
<dbReference type="Pfam" id="PF12294">
    <property type="entry name" value="DUF3626"/>
    <property type="match status" value="1"/>
</dbReference>
<accession>A0ABX7FY11</accession>
<protein>
    <submittedName>
        <fullName evidence="1">DUF3626 domain-containing protein</fullName>
    </submittedName>
</protein>
<sequence length="340" mass="37691">MREQAASILQHAGVDFATVEDLLANIRQHARVTLNFHPDRILPGGISVVEGLFAAGSYQSQFETGVTNGSRTAFPGGDRDRWEEKLFGGAYQSSTDRGKERPKYGALNLMNYADGASPRFGSCYIQLRPELLQRCTFTFGDSHTGPEHFGTLDSFDAILAALLHSADTGKEALGSPNMDVPAVVHQLLTPRTKDFQEANHRVGRALDDYIEAQIHGDIDLRTDVEALFADPSYRDTDMESLLQQLCNRYGIELIWHPGFALPVREVPVDFRGPAMPPLAARVDQQYGSSSGVLDAATIGKAAADFSHHPDSWNDWGTPEETWQHLKQIWHVLVRYGTQTR</sequence>
<reference evidence="1 2" key="1">
    <citation type="submission" date="2021-01" db="EMBL/GenBank/DDBJ databases">
        <title>Identification of strong promoters based on the transcriptome of Brevibacillus choshinensis.</title>
        <authorList>
            <person name="Yao D."/>
            <person name="Zhang K."/>
            <person name="Wu J."/>
        </authorList>
    </citation>
    <scope>NUCLEOTIDE SEQUENCE [LARGE SCALE GENOMIC DNA]</scope>
    <source>
        <strain evidence="1 2">HPD31-SP3</strain>
    </source>
</reference>
<keyword evidence="2" id="KW-1185">Reference proteome</keyword>
<evidence type="ECO:0000313" key="2">
    <source>
        <dbReference type="Proteomes" id="UP000596248"/>
    </source>
</evidence>
<name>A0ABX7FY11_BRECH</name>
<dbReference type="InterPro" id="IPR022074">
    <property type="entry name" value="DUF3626"/>
</dbReference>
<proteinExistence type="predicted"/>
<dbReference type="EMBL" id="CP069127">
    <property type="protein sequence ID" value="QRG70692.1"/>
    <property type="molecule type" value="Genomic_DNA"/>
</dbReference>
<dbReference type="Proteomes" id="UP000596248">
    <property type="component" value="Chromosome"/>
</dbReference>